<accession>A0ABR2WIW8</accession>
<dbReference type="InterPro" id="IPR011990">
    <property type="entry name" value="TPR-like_helical_dom_sf"/>
</dbReference>
<evidence type="ECO:0008006" key="3">
    <source>
        <dbReference type="Google" id="ProtNLM"/>
    </source>
</evidence>
<keyword evidence="2" id="KW-1185">Reference proteome</keyword>
<dbReference type="InterPro" id="IPR002885">
    <property type="entry name" value="PPR_rpt"/>
</dbReference>
<proteinExistence type="predicted"/>
<organism evidence="1 2">
    <name type="scientific">Basidiobolus ranarum</name>
    <dbReference type="NCBI Taxonomy" id="34480"/>
    <lineage>
        <taxon>Eukaryota</taxon>
        <taxon>Fungi</taxon>
        <taxon>Fungi incertae sedis</taxon>
        <taxon>Zoopagomycota</taxon>
        <taxon>Entomophthoromycotina</taxon>
        <taxon>Basidiobolomycetes</taxon>
        <taxon>Basidiobolales</taxon>
        <taxon>Basidiobolaceae</taxon>
        <taxon>Basidiobolus</taxon>
    </lineage>
</organism>
<name>A0ABR2WIW8_9FUNG</name>
<comment type="caution">
    <text evidence="1">The sequence shown here is derived from an EMBL/GenBank/DDBJ whole genome shotgun (WGS) entry which is preliminary data.</text>
</comment>
<gene>
    <name evidence="1" type="ORF">K7432_013679</name>
</gene>
<dbReference type="EMBL" id="JASJQH010001393">
    <property type="protein sequence ID" value="KAK9761426.1"/>
    <property type="molecule type" value="Genomic_DNA"/>
</dbReference>
<evidence type="ECO:0000313" key="1">
    <source>
        <dbReference type="EMBL" id="KAK9761426.1"/>
    </source>
</evidence>
<protein>
    <recommendedName>
        <fullName evidence="3">Pentatricopeptide repeat-containing protein</fullName>
    </recommendedName>
</protein>
<dbReference type="Pfam" id="PF13812">
    <property type="entry name" value="PPR_3"/>
    <property type="match status" value="1"/>
</dbReference>
<reference evidence="1 2" key="1">
    <citation type="submission" date="2023-04" db="EMBL/GenBank/DDBJ databases">
        <title>Genome of Basidiobolus ranarum AG-B5.</title>
        <authorList>
            <person name="Stajich J.E."/>
            <person name="Carter-House D."/>
            <person name="Gryganskyi A."/>
        </authorList>
    </citation>
    <scope>NUCLEOTIDE SEQUENCE [LARGE SCALE GENOMIC DNA]</scope>
    <source>
        <strain evidence="1 2">AG-B5</strain>
    </source>
</reference>
<evidence type="ECO:0000313" key="2">
    <source>
        <dbReference type="Proteomes" id="UP001479436"/>
    </source>
</evidence>
<dbReference type="Proteomes" id="UP001479436">
    <property type="component" value="Unassembled WGS sequence"/>
</dbReference>
<sequence>MLSRVRTHINRFYGWPCRQTQFSTSLEIFHSLTLNRAIRLGPQIRVYSVPSKNVTKNSNLEPVVQSKRHELWYWLERFEPKSKTKAHFSPLLRRLSLIPNTAERTEKCDQVLRILRQHESKFGTTGAEYYALFEVYTTLRLPTLAVSNFREMQRIGLKMSVKAYADLITILGKRNSKEALELKTEMIKAGLSPNADVYHYDQKRKKNQEKKGI</sequence>
<dbReference type="Gene3D" id="1.25.40.10">
    <property type="entry name" value="Tetratricopeptide repeat domain"/>
    <property type="match status" value="1"/>
</dbReference>